<comment type="caution">
    <text evidence="1">The sequence shown here is derived from an EMBL/GenBank/DDBJ whole genome shotgun (WGS) entry which is preliminary data.</text>
</comment>
<proteinExistence type="predicted"/>
<accession>A0AAN7WLA3</accession>
<organism evidence="1 2">
    <name type="scientific">Arxiozyma heterogenica</name>
    <dbReference type="NCBI Taxonomy" id="278026"/>
    <lineage>
        <taxon>Eukaryota</taxon>
        <taxon>Fungi</taxon>
        <taxon>Dikarya</taxon>
        <taxon>Ascomycota</taxon>
        <taxon>Saccharomycotina</taxon>
        <taxon>Saccharomycetes</taxon>
        <taxon>Saccharomycetales</taxon>
        <taxon>Saccharomycetaceae</taxon>
        <taxon>Arxiozyma</taxon>
    </lineage>
</organism>
<name>A0AAN7WLA3_9SACH</name>
<evidence type="ECO:0000313" key="2">
    <source>
        <dbReference type="Proteomes" id="UP001306508"/>
    </source>
</evidence>
<evidence type="ECO:0000313" key="1">
    <source>
        <dbReference type="EMBL" id="KAK5778638.1"/>
    </source>
</evidence>
<dbReference type="GO" id="GO:0005740">
    <property type="term" value="C:mitochondrial envelope"/>
    <property type="evidence" value="ECO:0007669"/>
    <property type="project" value="TreeGrafter"/>
</dbReference>
<gene>
    <name evidence="1" type="ORF">RI543_004309</name>
</gene>
<dbReference type="Pfam" id="PF08634">
    <property type="entry name" value="Pet127"/>
    <property type="match status" value="1"/>
</dbReference>
<dbReference type="Proteomes" id="UP001306508">
    <property type="component" value="Unassembled WGS sequence"/>
</dbReference>
<dbReference type="InterPro" id="IPR013943">
    <property type="entry name" value="Pet127"/>
</dbReference>
<dbReference type="EMBL" id="JAWIZZ010000053">
    <property type="protein sequence ID" value="KAK5778638.1"/>
    <property type="molecule type" value="Genomic_DNA"/>
</dbReference>
<reference evidence="2" key="1">
    <citation type="submission" date="2023-07" db="EMBL/GenBank/DDBJ databases">
        <title>A draft genome of Kazachstania heterogenica Y-27499.</title>
        <authorList>
            <person name="Donic C."/>
            <person name="Kralova J.S."/>
            <person name="Fidel L."/>
            <person name="Ben-Dor S."/>
            <person name="Jung S."/>
        </authorList>
    </citation>
    <scope>NUCLEOTIDE SEQUENCE [LARGE SCALE GENOMIC DNA]</scope>
    <source>
        <strain evidence="2">Y27499</strain>
    </source>
</reference>
<dbReference type="PANTHER" id="PTHR31014">
    <property type="entry name" value="MITOCHONDRIAL TRANSLATION SYSTEM COMPONENT PET127-RELATED"/>
    <property type="match status" value="1"/>
</dbReference>
<protein>
    <submittedName>
        <fullName evidence="1">Uncharacterized protein</fullName>
    </submittedName>
</protein>
<dbReference type="PANTHER" id="PTHR31014:SF0">
    <property type="entry name" value="MITOCHONDRIAL TRANSLATION SYSTEM COMPONENT PET127-RELATED"/>
    <property type="match status" value="1"/>
</dbReference>
<sequence>MIRKCEFYKLNKFSYIKLFKYAVVVTGPIFRSLRTSPKVASKRKIPLSSINDNNNNRYKSITRGADISFDLYKVINPSPDSITININVKNTKQELLNVDKLGITCFSKPPELAFGLDRVLYSPVILHQLYDNRSGVYNFDPKVETISPNFLERKVENIIDFGKENKISGGISFITPHKDKNLLKIAKFYSKKYISSTSSMTAVLSHLHFLLSNFRKLNIKNSSVSNTFPHKYYNFTRGAQLSATVLLRRKTNVITSIDSDRSLDREIILSVLGHSLEDFLTTRDLDDKEEHYHYSKIDDFIIRSQLDAYGNRLPGSGIFDLKTRAVVSVRHDLSYVQKYGNFTGYEIDKVYGEFESLEREFFEVIRSALLKYSLQARMGFMDGIFLAYHNIAKIFGFQYLPLEEIDYIIHSGYNTAFKKILDQRQYIFEKIFGQEDFIINHQRNEKEIANKVADSEFKMSIVLLRNVLRFVELKLKERDLNWKVAKVIFKTEKLKVKLKNGYTISYPVLNILAFPLTDEYEDIPLPPISNFEDIDSLKTQLDIIKNQYETLIKNVKKNKSIIGFKVHVLHKQRHHKNSVNLPDYINEKFLSKEERKFVIKEIKKNYYQKVLFDTPNFFHPFDVDQWQIEATITPIHDTSKMVSTYRKYLNEKIEALKFQSFVKETDQSLKSSRISKNIKQLLENTVPPKRKKNVDFNSVLDTEPTEFQNVLRAYSLRCLKKKKHRNIKL</sequence>
<dbReference type="GO" id="GO:0000964">
    <property type="term" value="P:mitochondrial RNA 5'-end processing"/>
    <property type="evidence" value="ECO:0007669"/>
    <property type="project" value="TreeGrafter"/>
</dbReference>
<dbReference type="AlphaFoldDB" id="A0AAN7WLA3"/>
<keyword evidence="2" id="KW-1185">Reference proteome</keyword>